<dbReference type="Gramene" id="PHT63422">
    <property type="protein sequence ID" value="PHT63422"/>
    <property type="gene ID" value="T459_32786"/>
</dbReference>
<dbReference type="GO" id="GO:0006508">
    <property type="term" value="P:proteolysis"/>
    <property type="evidence" value="ECO:0007669"/>
    <property type="project" value="InterPro"/>
</dbReference>
<proteinExistence type="predicted"/>
<dbReference type="OMA" id="NEYVMAL"/>
<feature type="domain" description="Ty3 transposon capsid-like protein" evidence="1">
    <location>
        <begin position="7"/>
        <end position="106"/>
    </location>
</feature>
<dbReference type="PROSITE" id="PS00141">
    <property type="entry name" value="ASP_PROTEASE"/>
    <property type="match status" value="1"/>
</dbReference>
<evidence type="ECO:0000313" key="2">
    <source>
        <dbReference type="EMBL" id="PHT63422.1"/>
    </source>
</evidence>
<name>A0A2G2Y109_CAPAN</name>
<dbReference type="Pfam" id="PF19259">
    <property type="entry name" value="Ty3_capsid"/>
    <property type="match status" value="1"/>
</dbReference>
<dbReference type="InterPro" id="IPR045358">
    <property type="entry name" value="Ty3_capsid"/>
</dbReference>
<dbReference type="AlphaFoldDB" id="A0A2G2Y109"/>
<keyword evidence="3" id="KW-1185">Reference proteome</keyword>
<evidence type="ECO:0000313" key="3">
    <source>
        <dbReference type="Proteomes" id="UP000222542"/>
    </source>
</evidence>
<sequence length="286" mass="32096">MRYRQYLQPIGWNEYVMALVERFGSDFDDPMEELKKIKQVGTVKEYQVVFERHLTRVNLSKENAISCYIGELSPKLNVAVKITNPTSLSQVYRSARLQEAYLNAIKPPVSSHSVLSSRKIGDQKNFSNKPILPTPNSTQGIFNKNLNRRRLSLEEINEKRAKRLCYFCNEKYTLSQPAEHMEISIYSLNGSLGFRSLKVTGYHAKKGLHVLIDTGSSHNFINPNLVQRLGCAVRSTSPQMVAAANGSMKVDKIKTITWLLQGAEFSADFLLLPLGSCGVCLGCNGC</sequence>
<organism evidence="2 3">
    <name type="scientific">Capsicum annuum</name>
    <name type="common">Capsicum pepper</name>
    <dbReference type="NCBI Taxonomy" id="4072"/>
    <lineage>
        <taxon>Eukaryota</taxon>
        <taxon>Viridiplantae</taxon>
        <taxon>Streptophyta</taxon>
        <taxon>Embryophyta</taxon>
        <taxon>Tracheophyta</taxon>
        <taxon>Spermatophyta</taxon>
        <taxon>Magnoliopsida</taxon>
        <taxon>eudicotyledons</taxon>
        <taxon>Gunneridae</taxon>
        <taxon>Pentapetalae</taxon>
        <taxon>asterids</taxon>
        <taxon>lamiids</taxon>
        <taxon>Solanales</taxon>
        <taxon>Solanaceae</taxon>
        <taxon>Solanoideae</taxon>
        <taxon>Capsiceae</taxon>
        <taxon>Capsicum</taxon>
    </lineage>
</organism>
<accession>A0A2G2Y109</accession>
<dbReference type="Gene3D" id="2.40.70.10">
    <property type="entry name" value="Acid Proteases"/>
    <property type="match status" value="1"/>
</dbReference>
<dbReference type="EMBL" id="AYRZ02000033">
    <property type="protein sequence ID" value="PHT63422.1"/>
    <property type="molecule type" value="Genomic_DNA"/>
</dbReference>
<dbReference type="CDD" id="cd00303">
    <property type="entry name" value="retropepsin_like"/>
    <property type="match status" value="1"/>
</dbReference>
<dbReference type="InterPro" id="IPR001969">
    <property type="entry name" value="Aspartic_peptidase_AS"/>
</dbReference>
<dbReference type="SUPFAM" id="SSF50630">
    <property type="entry name" value="Acid proteases"/>
    <property type="match status" value="1"/>
</dbReference>
<comment type="caution">
    <text evidence="2">The sequence shown here is derived from an EMBL/GenBank/DDBJ whole genome shotgun (WGS) entry which is preliminary data.</text>
</comment>
<dbReference type="GO" id="GO:0004190">
    <property type="term" value="F:aspartic-type endopeptidase activity"/>
    <property type="evidence" value="ECO:0007669"/>
    <property type="project" value="InterPro"/>
</dbReference>
<dbReference type="Proteomes" id="UP000222542">
    <property type="component" value="Unassembled WGS sequence"/>
</dbReference>
<reference evidence="2 3" key="1">
    <citation type="journal article" date="2014" name="Nat. Genet.">
        <title>Genome sequence of the hot pepper provides insights into the evolution of pungency in Capsicum species.</title>
        <authorList>
            <person name="Kim S."/>
            <person name="Park M."/>
            <person name="Yeom S.I."/>
            <person name="Kim Y.M."/>
            <person name="Lee J.M."/>
            <person name="Lee H.A."/>
            <person name="Seo E."/>
            <person name="Choi J."/>
            <person name="Cheong K."/>
            <person name="Kim K.T."/>
            <person name="Jung K."/>
            <person name="Lee G.W."/>
            <person name="Oh S.K."/>
            <person name="Bae C."/>
            <person name="Kim S.B."/>
            <person name="Lee H.Y."/>
            <person name="Kim S.Y."/>
            <person name="Kim M.S."/>
            <person name="Kang B.C."/>
            <person name="Jo Y.D."/>
            <person name="Yang H.B."/>
            <person name="Jeong H.J."/>
            <person name="Kang W.H."/>
            <person name="Kwon J.K."/>
            <person name="Shin C."/>
            <person name="Lim J.Y."/>
            <person name="Park J.H."/>
            <person name="Huh J.H."/>
            <person name="Kim J.S."/>
            <person name="Kim B.D."/>
            <person name="Cohen O."/>
            <person name="Paran I."/>
            <person name="Suh M.C."/>
            <person name="Lee S.B."/>
            <person name="Kim Y.K."/>
            <person name="Shin Y."/>
            <person name="Noh S.J."/>
            <person name="Park J."/>
            <person name="Seo Y.S."/>
            <person name="Kwon S.Y."/>
            <person name="Kim H.A."/>
            <person name="Park J.M."/>
            <person name="Kim H.J."/>
            <person name="Choi S.B."/>
            <person name="Bosland P.W."/>
            <person name="Reeves G."/>
            <person name="Jo S.H."/>
            <person name="Lee B.W."/>
            <person name="Cho H.T."/>
            <person name="Choi H.S."/>
            <person name="Lee M.S."/>
            <person name="Yu Y."/>
            <person name="Do Choi Y."/>
            <person name="Park B.S."/>
            <person name="van Deynze A."/>
            <person name="Ashrafi H."/>
            <person name="Hill T."/>
            <person name="Kim W.T."/>
            <person name="Pai H.S."/>
            <person name="Ahn H.K."/>
            <person name="Yeam I."/>
            <person name="Giovannoni J.J."/>
            <person name="Rose J.K."/>
            <person name="Sorensen I."/>
            <person name="Lee S.J."/>
            <person name="Kim R.W."/>
            <person name="Choi I.Y."/>
            <person name="Choi B.S."/>
            <person name="Lim J.S."/>
            <person name="Lee Y.H."/>
            <person name="Choi D."/>
        </authorList>
    </citation>
    <scope>NUCLEOTIDE SEQUENCE [LARGE SCALE GENOMIC DNA]</scope>
    <source>
        <strain evidence="3">cv. CM334</strain>
    </source>
</reference>
<dbReference type="Pfam" id="PF13650">
    <property type="entry name" value="Asp_protease_2"/>
    <property type="match status" value="1"/>
</dbReference>
<dbReference type="InterPro" id="IPR021109">
    <property type="entry name" value="Peptidase_aspartic_dom_sf"/>
</dbReference>
<gene>
    <name evidence="2" type="ORF">T459_32786</name>
</gene>
<evidence type="ECO:0000259" key="1">
    <source>
        <dbReference type="Pfam" id="PF19259"/>
    </source>
</evidence>
<protein>
    <recommendedName>
        <fullName evidence="1">Ty3 transposon capsid-like protein domain-containing protein</fullName>
    </recommendedName>
</protein>
<reference evidence="2 3" key="2">
    <citation type="journal article" date="2017" name="Genome Biol.">
        <title>New reference genome sequences of hot pepper reveal the massive evolution of plant disease-resistance genes by retroduplication.</title>
        <authorList>
            <person name="Kim S."/>
            <person name="Park J."/>
            <person name="Yeom S.I."/>
            <person name="Kim Y.M."/>
            <person name="Seo E."/>
            <person name="Kim K.T."/>
            <person name="Kim M.S."/>
            <person name="Lee J.M."/>
            <person name="Cheong K."/>
            <person name="Shin H.S."/>
            <person name="Kim S.B."/>
            <person name="Han K."/>
            <person name="Lee J."/>
            <person name="Park M."/>
            <person name="Lee H.A."/>
            <person name="Lee H.Y."/>
            <person name="Lee Y."/>
            <person name="Oh S."/>
            <person name="Lee J.H."/>
            <person name="Choi E."/>
            <person name="Choi E."/>
            <person name="Lee S.E."/>
            <person name="Jeon J."/>
            <person name="Kim H."/>
            <person name="Choi G."/>
            <person name="Song H."/>
            <person name="Lee J."/>
            <person name="Lee S.C."/>
            <person name="Kwon J.K."/>
            <person name="Lee H.Y."/>
            <person name="Koo N."/>
            <person name="Hong Y."/>
            <person name="Kim R.W."/>
            <person name="Kang W.H."/>
            <person name="Huh J.H."/>
            <person name="Kang B.C."/>
            <person name="Yang T.J."/>
            <person name="Lee Y.H."/>
            <person name="Bennetzen J.L."/>
            <person name="Choi D."/>
        </authorList>
    </citation>
    <scope>NUCLEOTIDE SEQUENCE [LARGE SCALE GENOMIC DNA]</scope>
    <source>
        <strain evidence="3">cv. CM334</strain>
    </source>
</reference>